<dbReference type="Proteomes" id="UP000550714">
    <property type="component" value="Unassembled WGS sequence"/>
</dbReference>
<accession>A0A839S180</accession>
<evidence type="ECO:0008006" key="5">
    <source>
        <dbReference type="Google" id="ProtNLM"/>
    </source>
</evidence>
<evidence type="ECO:0000313" key="4">
    <source>
        <dbReference type="Proteomes" id="UP000550714"/>
    </source>
</evidence>
<keyword evidence="2" id="KW-0812">Transmembrane</keyword>
<feature type="compositionally biased region" description="Low complexity" evidence="1">
    <location>
        <begin position="39"/>
        <end position="55"/>
    </location>
</feature>
<sequence length="498" mass="51532">MTTPQGPGNPWANQPGGHPGRQGPYGQAGPQQPGPPYGQQPGGYAPHGQPPYGGQPQPPHGQPQSRQGYGGPGYPQQPYGPPGPYQPGGAVPPPPAGTGRKRGLIIGLVVALVVAAGAVGSYFAFLQQSSVAAGASSPTEAVRTLATSFEGGDLAGALTSLAPSESALLTDPLDEAVAEYKRLGVFTEDADPEQLSGLSVTARNLRFDEQAEERVNDRVAITKLTGGTITIKGDAAELPLTPEFKERMFDGDTTVTDTETVDLAEDVDEPVRIAAVKENGEWYPSLFYTIADNALQDEGLAWPSQSIPAEGAGSPDEAIKGVVNAALGGDLERVIELLPPDEMAVLHDAGPLLLEEAGDLEGAPGAEVTDLQTENTEVQGGTRATITSVTVSVQGDSVTVTKSGDCYEMQARGRSERLCADQLAQLAAGEDAADMPPAVAGMVSNLVGGIMEQGVGVVTTEVDGKHYVSPVRTLTELGLTVMRSMQPGDLRGIMLGGN</sequence>
<proteinExistence type="predicted"/>
<reference evidence="3 4" key="1">
    <citation type="submission" date="2020-08" db="EMBL/GenBank/DDBJ databases">
        <title>Genomic Encyclopedia of Type Strains, Phase III (KMG-III): the genomes of soil and plant-associated and newly described type strains.</title>
        <authorList>
            <person name="Whitman W."/>
        </authorList>
    </citation>
    <scope>NUCLEOTIDE SEQUENCE [LARGE SCALE GENOMIC DNA]</scope>
    <source>
        <strain evidence="3 4">CECT 8577</strain>
    </source>
</reference>
<evidence type="ECO:0000256" key="2">
    <source>
        <dbReference type="SAM" id="Phobius"/>
    </source>
</evidence>
<feature type="compositionally biased region" description="Pro residues" evidence="1">
    <location>
        <begin position="78"/>
        <end position="96"/>
    </location>
</feature>
<protein>
    <recommendedName>
        <fullName evidence="5">Flagellar basal body protein FliL</fullName>
    </recommendedName>
</protein>
<feature type="transmembrane region" description="Helical" evidence="2">
    <location>
        <begin position="104"/>
        <end position="125"/>
    </location>
</feature>
<evidence type="ECO:0000313" key="3">
    <source>
        <dbReference type="EMBL" id="MBB3051054.1"/>
    </source>
</evidence>
<gene>
    <name evidence="3" type="ORF">FHS23_002077</name>
</gene>
<organism evidence="3 4">
    <name type="scientific">Prauserella isguenensis</name>
    <dbReference type="NCBI Taxonomy" id="1470180"/>
    <lineage>
        <taxon>Bacteria</taxon>
        <taxon>Bacillati</taxon>
        <taxon>Actinomycetota</taxon>
        <taxon>Actinomycetes</taxon>
        <taxon>Pseudonocardiales</taxon>
        <taxon>Pseudonocardiaceae</taxon>
        <taxon>Prauserella</taxon>
    </lineage>
</organism>
<name>A0A839S180_9PSEU</name>
<feature type="region of interest" description="Disordered" evidence="1">
    <location>
        <begin position="1"/>
        <end position="96"/>
    </location>
</feature>
<evidence type="ECO:0000256" key="1">
    <source>
        <dbReference type="SAM" id="MobiDB-lite"/>
    </source>
</evidence>
<dbReference type="RefSeq" id="WP_183652242.1">
    <property type="nucleotide sequence ID" value="NZ_JACHWU010000002.1"/>
</dbReference>
<feature type="compositionally biased region" description="Low complexity" evidence="1">
    <location>
        <begin position="21"/>
        <end position="31"/>
    </location>
</feature>
<dbReference type="EMBL" id="JACHWU010000002">
    <property type="protein sequence ID" value="MBB3051054.1"/>
    <property type="molecule type" value="Genomic_DNA"/>
</dbReference>
<keyword evidence="2" id="KW-1133">Transmembrane helix</keyword>
<dbReference type="AlphaFoldDB" id="A0A839S180"/>
<keyword evidence="4" id="KW-1185">Reference proteome</keyword>
<keyword evidence="2" id="KW-0472">Membrane</keyword>
<comment type="caution">
    <text evidence="3">The sequence shown here is derived from an EMBL/GenBank/DDBJ whole genome shotgun (WGS) entry which is preliminary data.</text>
</comment>